<proteinExistence type="predicted"/>
<keyword evidence="2" id="KW-1185">Reference proteome</keyword>
<dbReference type="RefSeq" id="WP_109581148.1">
    <property type="nucleotide sequence ID" value="NZ_CAJPUX010000001.1"/>
</dbReference>
<protein>
    <recommendedName>
        <fullName evidence="3">Inner membrane protein</fullName>
    </recommendedName>
</protein>
<dbReference type="GeneID" id="98340095"/>
<name>A0A316F1G5_9BURK</name>
<reference evidence="1 2" key="1">
    <citation type="submission" date="2018-05" db="EMBL/GenBank/DDBJ databases">
        <title>Genomic Encyclopedia of Type Strains, Phase IV (KMG-V): Genome sequencing to study the core and pangenomes of soil and plant-associated prokaryotes.</title>
        <authorList>
            <person name="Whitman W."/>
        </authorList>
    </citation>
    <scope>NUCLEOTIDE SEQUENCE [LARGE SCALE GENOMIC DNA]</scope>
    <source>
        <strain evidence="1 2">SLV-132</strain>
    </source>
</reference>
<organism evidence="1 2">
    <name type="scientific">Cupriavidus plantarum</name>
    <dbReference type="NCBI Taxonomy" id="942865"/>
    <lineage>
        <taxon>Bacteria</taxon>
        <taxon>Pseudomonadati</taxon>
        <taxon>Pseudomonadota</taxon>
        <taxon>Betaproteobacteria</taxon>
        <taxon>Burkholderiales</taxon>
        <taxon>Burkholderiaceae</taxon>
        <taxon>Cupriavidus</taxon>
    </lineage>
</organism>
<comment type="caution">
    <text evidence="1">The sequence shown here is derived from an EMBL/GenBank/DDBJ whole genome shotgun (WGS) entry which is preliminary data.</text>
</comment>
<dbReference type="AlphaFoldDB" id="A0A316F1G5"/>
<gene>
    <name evidence="1" type="ORF">C7419_1011301</name>
</gene>
<sequence>MDWLDTMQWPAMAVTVLATWLVGSRGAGRRKTGFWVFLVSNLMWVVWGLHTSAFALVVLQFALAALNIRGMLEARKARAQPSASPQS</sequence>
<evidence type="ECO:0000313" key="1">
    <source>
        <dbReference type="EMBL" id="PWK37419.1"/>
    </source>
</evidence>
<accession>A0A316F1G5</accession>
<dbReference type="EMBL" id="QGGT01000001">
    <property type="protein sequence ID" value="PWK37419.1"/>
    <property type="molecule type" value="Genomic_DNA"/>
</dbReference>
<evidence type="ECO:0000313" key="2">
    <source>
        <dbReference type="Proteomes" id="UP000245754"/>
    </source>
</evidence>
<dbReference type="Proteomes" id="UP000245754">
    <property type="component" value="Unassembled WGS sequence"/>
</dbReference>
<evidence type="ECO:0008006" key="3">
    <source>
        <dbReference type="Google" id="ProtNLM"/>
    </source>
</evidence>